<accession>A0ABX2R467</accession>
<organism evidence="1 2">
    <name type="scientific">Pseudomonas reactans</name>
    <dbReference type="NCBI Taxonomy" id="117680"/>
    <lineage>
        <taxon>Bacteria</taxon>
        <taxon>Pseudomonadati</taxon>
        <taxon>Pseudomonadota</taxon>
        <taxon>Gammaproteobacteria</taxon>
        <taxon>Pseudomonadales</taxon>
        <taxon>Pseudomonadaceae</taxon>
        <taxon>Pseudomonas</taxon>
    </lineage>
</organism>
<dbReference type="Pfam" id="PF09859">
    <property type="entry name" value="Oxygenase-NA"/>
    <property type="match status" value="1"/>
</dbReference>
<dbReference type="InterPro" id="IPR018655">
    <property type="entry name" value="DUF2086"/>
</dbReference>
<keyword evidence="2" id="KW-1185">Reference proteome</keyword>
<reference evidence="1 2" key="1">
    <citation type="submission" date="2020-04" db="EMBL/GenBank/DDBJ databases">
        <title>Molecular characterization of pseudomonads from Agaricus bisporus reveal novel blotch 2 pathogens in Western Europe.</title>
        <authorList>
            <person name="Taparia T."/>
            <person name="Krijger M."/>
            <person name="Haynes E."/>
            <person name="Elpinstone J.G."/>
            <person name="Noble R."/>
            <person name="Van Der Wolf J."/>
        </authorList>
    </citation>
    <scope>NUCLEOTIDE SEQUENCE [LARGE SCALE GENOMIC DNA]</scope>
    <source>
        <strain evidence="1 2">P7774</strain>
    </source>
</reference>
<dbReference type="EMBL" id="JACARY010000091">
    <property type="protein sequence ID" value="NWD98875.1"/>
    <property type="molecule type" value="Genomic_DNA"/>
</dbReference>
<gene>
    <name evidence="1" type="ORF">HX871_31130</name>
</gene>
<sequence length="224" mass="25345">MDWADINVKLDSEGYAVLPGLLGTEVAHSLALHAITPDTHMAQVPPVGQGRGEWLYFNTDMPAPLGEWRAVFYHHLVVIANRWNAALAADYRYPAELDDFLRENREVGQTRGQSHLCRLGVEDSVPLHQHNEGDHVFPLQIIALLSEPDADFQGGEWVMTEQRPRMQSRPLVVPLKRGDIAIIATAKRPFKGHQGYYRVNLKHAISRVRKGERMGLEVLFHNAY</sequence>
<comment type="caution">
    <text evidence="1">The sequence shown here is derived from an EMBL/GenBank/DDBJ whole genome shotgun (WGS) entry which is preliminary data.</text>
</comment>
<protein>
    <submittedName>
        <fullName evidence="1">2OG-Fe(II) oxygenase</fullName>
    </submittedName>
</protein>
<evidence type="ECO:0000313" key="1">
    <source>
        <dbReference type="EMBL" id="NWD98875.1"/>
    </source>
</evidence>
<proteinExistence type="predicted"/>
<name>A0ABX2R467_9PSED</name>
<dbReference type="Proteomes" id="UP000572863">
    <property type="component" value="Unassembled WGS sequence"/>
</dbReference>
<evidence type="ECO:0000313" key="2">
    <source>
        <dbReference type="Proteomes" id="UP000572863"/>
    </source>
</evidence>